<accession>A0A518DU55</accession>
<gene>
    <name evidence="4" type="primary">spoIIAA</name>
    <name evidence="4" type="ORF">Pla8534_31790</name>
</gene>
<proteinExistence type="inferred from homology"/>
<feature type="domain" description="STAS" evidence="3">
    <location>
        <begin position="2"/>
        <end position="113"/>
    </location>
</feature>
<dbReference type="Proteomes" id="UP000317648">
    <property type="component" value="Chromosome"/>
</dbReference>
<name>A0A518DU55_9BACT</name>
<dbReference type="EMBL" id="CP036433">
    <property type="protein sequence ID" value="QDU95364.1"/>
    <property type="molecule type" value="Genomic_DNA"/>
</dbReference>
<dbReference type="PROSITE" id="PS50801">
    <property type="entry name" value="STAS"/>
    <property type="match status" value="1"/>
</dbReference>
<evidence type="ECO:0000313" key="5">
    <source>
        <dbReference type="Proteomes" id="UP000317648"/>
    </source>
</evidence>
<dbReference type="Gene3D" id="3.30.750.24">
    <property type="entry name" value="STAS domain"/>
    <property type="match status" value="1"/>
</dbReference>
<dbReference type="RefSeq" id="WP_145054115.1">
    <property type="nucleotide sequence ID" value="NZ_CP036433.1"/>
</dbReference>
<reference evidence="4 5" key="1">
    <citation type="submission" date="2019-02" db="EMBL/GenBank/DDBJ databases">
        <title>Deep-cultivation of Planctomycetes and their phenomic and genomic characterization uncovers novel biology.</title>
        <authorList>
            <person name="Wiegand S."/>
            <person name="Jogler M."/>
            <person name="Boedeker C."/>
            <person name="Pinto D."/>
            <person name="Vollmers J."/>
            <person name="Rivas-Marin E."/>
            <person name="Kohn T."/>
            <person name="Peeters S.H."/>
            <person name="Heuer A."/>
            <person name="Rast P."/>
            <person name="Oberbeckmann S."/>
            <person name="Bunk B."/>
            <person name="Jeske O."/>
            <person name="Meyerdierks A."/>
            <person name="Storesund J.E."/>
            <person name="Kallscheuer N."/>
            <person name="Luecker S."/>
            <person name="Lage O.M."/>
            <person name="Pohl T."/>
            <person name="Merkel B.J."/>
            <person name="Hornburger P."/>
            <person name="Mueller R.-W."/>
            <person name="Bruemmer F."/>
            <person name="Labrenz M."/>
            <person name="Spormann A.M."/>
            <person name="Op den Camp H."/>
            <person name="Overmann J."/>
            <person name="Amann R."/>
            <person name="Jetten M.S.M."/>
            <person name="Mascher T."/>
            <person name="Medema M.H."/>
            <person name="Devos D.P."/>
            <person name="Kaster A.-K."/>
            <person name="Ovreas L."/>
            <person name="Rohde M."/>
            <person name="Galperin M.Y."/>
            <person name="Jogler C."/>
        </authorList>
    </citation>
    <scope>NUCLEOTIDE SEQUENCE [LARGE SCALE GENOMIC DNA]</scope>
    <source>
        <strain evidence="4 5">Pla85_3_4</strain>
    </source>
</reference>
<evidence type="ECO:0000256" key="1">
    <source>
        <dbReference type="ARBA" id="ARBA00009013"/>
    </source>
</evidence>
<dbReference type="SUPFAM" id="SSF52091">
    <property type="entry name" value="SpoIIaa-like"/>
    <property type="match status" value="1"/>
</dbReference>
<dbReference type="AlphaFoldDB" id="A0A518DU55"/>
<dbReference type="KEGG" id="lcre:Pla8534_31790"/>
<dbReference type="PANTHER" id="PTHR33495:SF2">
    <property type="entry name" value="ANTI-SIGMA FACTOR ANTAGONIST TM_1081-RELATED"/>
    <property type="match status" value="1"/>
</dbReference>
<dbReference type="NCBIfam" id="TIGR00377">
    <property type="entry name" value="ant_ant_sig"/>
    <property type="match status" value="1"/>
</dbReference>
<dbReference type="InterPro" id="IPR002645">
    <property type="entry name" value="STAS_dom"/>
</dbReference>
<dbReference type="Pfam" id="PF01740">
    <property type="entry name" value="STAS"/>
    <property type="match status" value="1"/>
</dbReference>
<keyword evidence="5" id="KW-1185">Reference proteome</keyword>
<evidence type="ECO:0000313" key="4">
    <source>
        <dbReference type="EMBL" id="QDU95364.1"/>
    </source>
</evidence>
<sequence length="120" mass="13183">MKLTQQENIDHVVRLDVSGSLDFHQLSPLDEPLSDVLGHDAYKKTVIMNMRAVDTLDSSGVGWLLTCQKQFRSSGGSLVLHSLSPTARNVLRVLNLQRVLRLADDEKQAIVLTEAGESSG</sequence>
<dbReference type="GO" id="GO:0043856">
    <property type="term" value="F:anti-sigma factor antagonist activity"/>
    <property type="evidence" value="ECO:0007669"/>
    <property type="project" value="InterPro"/>
</dbReference>
<dbReference type="CDD" id="cd07043">
    <property type="entry name" value="STAS_anti-anti-sigma_factors"/>
    <property type="match status" value="1"/>
</dbReference>
<dbReference type="InterPro" id="IPR036513">
    <property type="entry name" value="STAS_dom_sf"/>
</dbReference>
<dbReference type="InterPro" id="IPR003658">
    <property type="entry name" value="Anti-sigma_ant"/>
</dbReference>
<comment type="similarity">
    <text evidence="1 2">Belongs to the anti-sigma-factor antagonist family.</text>
</comment>
<protein>
    <recommendedName>
        <fullName evidence="2">Anti-sigma factor antagonist</fullName>
    </recommendedName>
</protein>
<evidence type="ECO:0000259" key="3">
    <source>
        <dbReference type="PROSITE" id="PS50801"/>
    </source>
</evidence>
<dbReference type="PANTHER" id="PTHR33495">
    <property type="entry name" value="ANTI-SIGMA FACTOR ANTAGONIST TM_1081-RELATED-RELATED"/>
    <property type="match status" value="1"/>
</dbReference>
<evidence type="ECO:0000256" key="2">
    <source>
        <dbReference type="RuleBase" id="RU003749"/>
    </source>
</evidence>
<organism evidence="4 5">
    <name type="scientific">Lignipirellula cremea</name>
    <dbReference type="NCBI Taxonomy" id="2528010"/>
    <lineage>
        <taxon>Bacteria</taxon>
        <taxon>Pseudomonadati</taxon>
        <taxon>Planctomycetota</taxon>
        <taxon>Planctomycetia</taxon>
        <taxon>Pirellulales</taxon>
        <taxon>Pirellulaceae</taxon>
        <taxon>Lignipirellula</taxon>
    </lineage>
</organism>